<evidence type="ECO:0000313" key="5">
    <source>
        <dbReference type="EMBL" id="OFE13707.1"/>
    </source>
</evidence>
<reference evidence="6" key="1">
    <citation type="submission" date="2016-07" db="EMBL/GenBank/DDBJ databases">
        <authorList>
            <person name="Florea S."/>
            <person name="Webb J.S."/>
            <person name="Jaromczyk J."/>
            <person name="Schardl C.L."/>
        </authorList>
    </citation>
    <scope>NUCLEOTIDE SEQUENCE [LARGE SCALE GENOMIC DNA]</scope>
    <source>
        <strain evidence="6">KCTC 42131</strain>
    </source>
</reference>
<dbReference type="InterPro" id="IPR016208">
    <property type="entry name" value="Ald_Oxase/xanthine_DH-like"/>
</dbReference>
<keyword evidence="3" id="KW-0560">Oxidoreductase</keyword>
<evidence type="ECO:0000256" key="1">
    <source>
        <dbReference type="ARBA" id="ARBA00006849"/>
    </source>
</evidence>
<evidence type="ECO:0000313" key="6">
    <source>
        <dbReference type="Proteomes" id="UP000175669"/>
    </source>
</evidence>
<organism evidence="5 6">
    <name type="scientific">Pseudohongiella acticola</name>
    <dbReference type="NCBI Taxonomy" id="1524254"/>
    <lineage>
        <taxon>Bacteria</taxon>
        <taxon>Pseudomonadati</taxon>
        <taxon>Pseudomonadota</taxon>
        <taxon>Gammaproteobacteria</taxon>
        <taxon>Pseudomonadales</taxon>
        <taxon>Pseudohongiellaceae</taxon>
        <taxon>Pseudohongiella</taxon>
    </lineage>
</organism>
<sequence length="760" mass="80518">MSRSTDKVLRSVGTRPLRPDGVDKVTGRAVFSADFNLPGALHGDVLRSSFAHARILRIDTRKALALPGVKAVVTAKDLPEISDEKAMINAQPPDFRDLSANILARNKVLYAGHAVAAVAALDAETAKQALQLIEVEYEVLPHVIDVQQAMEPDAPLLHESMITKGIKPVPTQPSNIASRHEQVHGDVEAGFAQADIILTEEFSTQPVHQGYIEPHACMASVASDGQTDIWCSSQGQFMVRAYCARLLDMPLSQIRVTPLEIGGGFGGKTTVYLEPLAILLARKSGRPVKMEMSRTDVFRATGPASGSYISMKIGALKDGTLVAAQGVLCYQAGAFAGSPVKLGCMTAFAPYDIANVKLIGYDVVVNRPKSAAYRAPGAPMASFAAETLIDMLAQRLGMDPVDLRIKNAARQGTRTAYGASFKEIGYLETLQAARAHPHYSAPLAKNQGRGVASGFWFNIGGQSSAAMTVNEDGTVMVTTGNPDIGGSRASMALMAAEVLEIDVSLVRPQIADTSSITYSDLTGGSRVTFAVGMAVTQAATELVEKLCARAALLWDIPVDRVRWQDGGAIASIDGTEARQSLAALAAQAVKTGGPVSAHVSINAQGAGPGFGTHICDVEVDPETGRVTVLRYTAIQDVGKAVHPSYVEGQLQGGAVQGIGWALNEAYLYDDNGAQLNPGFLDYRMPVASDLPMIDTVLIEVPNPRHPFGVRGVGEVPIIPPLGAVANAVSRATATRQLDLPMSPPVVLKSILKAARRQRQG</sequence>
<gene>
    <name evidence="5" type="ORF">PHACT_11655</name>
</gene>
<dbReference type="Pfam" id="PF02738">
    <property type="entry name" value="MoCoBD_1"/>
    <property type="match status" value="1"/>
</dbReference>
<comment type="similarity">
    <text evidence="1">Belongs to the xanthine dehydrogenase family.</text>
</comment>
<dbReference type="InterPro" id="IPR036856">
    <property type="entry name" value="Ald_Oxase/Xan_DH_a/b_sf"/>
</dbReference>
<dbReference type="SMART" id="SM01008">
    <property type="entry name" value="Ald_Xan_dh_C"/>
    <property type="match status" value="1"/>
</dbReference>
<dbReference type="SUPFAM" id="SSF56003">
    <property type="entry name" value="Molybdenum cofactor-binding domain"/>
    <property type="match status" value="1"/>
</dbReference>
<comment type="caution">
    <text evidence="5">The sequence shown here is derived from an EMBL/GenBank/DDBJ whole genome shotgun (WGS) entry which is preliminary data.</text>
</comment>
<feature type="domain" description="Aldehyde oxidase/xanthine dehydrogenase a/b hammerhead" evidence="4">
    <location>
        <begin position="26"/>
        <end position="141"/>
    </location>
</feature>
<dbReference type="SUPFAM" id="SSF54665">
    <property type="entry name" value="CO dehydrogenase molybdoprotein N-domain-like"/>
    <property type="match status" value="1"/>
</dbReference>
<keyword evidence="2" id="KW-0500">Molybdenum</keyword>
<dbReference type="GO" id="GO:0005506">
    <property type="term" value="F:iron ion binding"/>
    <property type="evidence" value="ECO:0007669"/>
    <property type="project" value="InterPro"/>
</dbReference>
<dbReference type="EMBL" id="MASR01000001">
    <property type="protein sequence ID" value="OFE13707.1"/>
    <property type="molecule type" value="Genomic_DNA"/>
</dbReference>
<evidence type="ECO:0000256" key="2">
    <source>
        <dbReference type="ARBA" id="ARBA00022505"/>
    </source>
</evidence>
<dbReference type="GO" id="GO:0016491">
    <property type="term" value="F:oxidoreductase activity"/>
    <property type="evidence" value="ECO:0007669"/>
    <property type="project" value="UniProtKB-KW"/>
</dbReference>
<proteinExistence type="inferred from homology"/>
<dbReference type="OrthoDB" id="6177861at2"/>
<dbReference type="Gene3D" id="3.90.1170.50">
    <property type="entry name" value="Aldehyde oxidase/xanthine dehydrogenase, a/b hammerhead"/>
    <property type="match status" value="1"/>
</dbReference>
<protein>
    <submittedName>
        <fullName evidence="5">Oxidoreductase</fullName>
    </submittedName>
</protein>
<dbReference type="InterPro" id="IPR046867">
    <property type="entry name" value="AldOxase/xan_DH_MoCoBD2"/>
</dbReference>
<dbReference type="AlphaFoldDB" id="A0A1E8CN72"/>
<dbReference type="PANTHER" id="PTHR11908">
    <property type="entry name" value="XANTHINE DEHYDROGENASE"/>
    <property type="match status" value="1"/>
</dbReference>
<evidence type="ECO:0000256" key="3">
    <source>
        <dbReference type="ARBA" id="ARBA00023002"/>
    </source>
</evidence>
<keyword evidence="6" id="KW-1185">Reference proteome</keyword>
<evidence type="ECO:0000259" key="4">
    <source>
        <dbReference type="SMART" id="SM01008"/>
    </source>
</evidence>
<dbReference type="Gene3D" id="3.30.365.10">
    <property type="entry name" value="Aldehyde oxidase/xanthine dehydrogenase, molybdopterin binding domain"/>
    <property type="match status" value="4"/>
</dbReference>
<dbReference type="InterPro" id="IPR000674">
    <property type="entry name" value="Ald_Oxase/Xan_DH_a/b"/>
</dbReference>
<accession>A0A1E8CN72</accession>
<dbReference type="STRING" id="1524254.PHACT_11655"/>
<dbReference type="Proteomes" id="UP000175669">
    <property type="component" value="Unassembled WGS sequence"/>
</dbReference>
<dbReference type="RefSeq" id="WP_070117924.1">
    <property type="nucleotide sequence ID" value="NZ_MASR01000001.1"/>
</dbReference>
<dbReference type="Pfam" id="PF01315">
    <property type="entry name" value="Ald_Xan_dh_C"/>
    <property type="match status" value="1"/>
</dbReference>
<name>A0A1E8CN72_9GAMM</name>
<dbReference type="Pfam" id="PF20256">
    <property type="entry name" value="MoCoBD_2"/>
    <property type="match status" value="1"/>
</dbReference>
<dbReference type="InterPro" id="IPR008274">
    <property type="entry name" value="AldOxase/xan_DH_MoCoBD1"/>
</dbReference>
<dbReference type="PANTHER" id="PTHR11908:SF132">
    <property type="entry name" value="ALDEHYDE OXIDASE 1-RELATED"/>
    <property type="match status" value="1"/>
</dbReference>
<dbReference type="InterPro" id="IPR037165">
    <property type="entry name" value="AldOxase/xan_DH_Mopterin-bd_sf"/>
</dbReference>